<dbReference type="Proteomes" id="UP000234382">
    <property type="component" value="Unassembled WGS sequence"/>
</dbReference>
<dbReference type="SUPFAM" id="SSF56300">
    <property type="entry name" value="Metallo-dependent phosphatases"/>
    <property type="match status" value="1"/>
</dbReference>
<reference evidence="2" key="1">
    <citation type="submission" date="2017-03" db="EMBL/GenBank/DDBJ databases">
        <authorList>
            <person name="Monnet C."/>
        </authorList>
    </citation>
    <scope>NUCLEOTIDE SEQUENCE [LARGE SCALE GENOMIC DNA]</scope>
    <source>
        <strain evidence="2">ATCC 49514</strain>
    </source>
</reference>
<dbReference type="EMBL" id="FXYX01000001">
    <property type="protein sequence ID" value="SMX65840.1"/>
    <property type="molecule type" value="Genomic_DNA"/>
</dbReference>
<keyword evidence="2" id="KW-1185">Reference proteome</keyword>
<name>A0A2H1HSK5_9MICO</name>
<organism evidence="1 2">
    <name type="scientific">Brevibacterium iodinum ATCC 49514</name>
    <dbReference type="NCBI Taxonomy" id="1255616"/>
    <lineage>
        <taxon>Bacteria</taxon>
        <taxon>Bacillati</taxon>
        <taxon>Actinomycetota</taxon>
        <taxon>Actinomycetes</taxon>
        <taxon>Micrococcales</taxon>
        <taxon>Brevibacteriaceae</taxon>
        <taxon>Brevibacterium</taxon>
    </lineage>
</organism>
<dbReference type="RefSeq" id="WP_101543549.1">
    <property type="nucleotide sequence ID" value="NZ_FXYX01000001.1"/>
</dbReference>
<gene>
    <name evidence="1" type="ORF">BI49514_00205</name>
</gene>
<evidence type="ECO:0000313" key="2">
    <source>
        <dbReference type="Proteomes" id="UP000234382"/>
    </source>
</evidence>
<sequence length="549" mass="59515">MPERDDIKVITTVETTLVPDQAEPYRRLHLHSGEQHTVRNDLVPATPDGEPARDEVRLAGLVHFTDFQIADLASPSRVEFLQRREGQPDWARMLPAYRPQEFLLAHAIEMTVRTINGLVAREPGRWDIALTTGDNTDSAQSNELDAFLTYLAGGTIEPAAGTRGFSDAPVGLDDENYYNPEPSSHDQWKKTKGLPTHAGALTASAKPFDGEGLKLPWLSCFGNHDCLVQGRSAEPRGYDDFLTGRAKPIGVAEDAGPRGDKLSAYVEDPTWVSQGASHPIESDSGRRMVTKAEYVNRHLCALGSPQGHGFTEDNRASGRAYYVYDELPGVRMIVLDTTNIAGHVDGCVDQRQFEWLEEKLVEVHTSYLSESGEAVSGGGDDRLVVIASHHGLSTMTNGFGAGSGAGEDRRGKLYLADEVEKLLHRFANVALWLSGHTHVNKITPRPGEGGGFWEASTGSIAEWPVQFRGIEISAGPSMVRMRTTMVDSQAPATPDGTLSLEDLASLHREIAANDEGSVGGLYAEGAVADRNQDLLVSVSNELLTALGVS</sequence>
<evidence type="ECO:0000313" key="1">
    <source>
        <dbReference type="EMBL" id="SMX65840.1"/>
    </source>
</evidence>
<dbReference type="AlphaFoldDB" id="A0A2H1HSK5"/>
<dbReference type="Gene3D" id="3.60.21.10">
    <property type="match status" value="1"/>
</dbReference>
<accession>A0A2H1HSK5</accession>
<dbReference type="InterPro" id="IPR029052">
    <property type="entry name" value="Metallo-depent_PP-like"/>
</dbReference>
<protein>
    <submittedName>
        <fullName evidence="1">Metallophosphoesterase, PPA1498 family</fullName>
    </submittedName>
</protein>
<proteinExistence type="predicted"/>